<keyword evidence="1" id="KW-0812">Transmembrane</keyword>
<keyword evidence="1" id="KW-1133">Transmembrane helix</keyword>
<name>A0AAD3SF47_NEPGR</name>
<dbReference type="Pfam" id="PF06697">
    <property type="entry name" value="DUF1191"/>
    <property type="match status" value="1"/>
</dbReference>
<evidence type="ECO:0000256" key="2">
    <source>
        <dbReference type="SAM" id="SignalP"/>
    </source>
</evidence>
<dbReference type="InterPro" id="IPR010605">
    <property type="entry name" value="DUF1191"/>
</dbReference>
<dbReference type="Proteomes" id="UP001279734">
    <property type="component" value="Unassembled WGS sequence"/>
</dbReference>
<proteinExistence type="predicted"/>
<dbReference type="AlphaFoldDB" id="A0AAD3SF47"/>
<feature type="transmembrane region" description="Helical" evidence="1">
    <location>
        <begin position="242"/>
        <end position="266"/>
    </location>
</feature>
<comment type="caution">
    <text evidence="3">The sequence shown here is derived from an EMBL/GenBank/DDBJ whole genome shotgun (WGS) entry which is preliminary data.</text>
</comment>
<keyword evidence="2" id="KW-0732">Signal</keyword>
<accession>A0AAD3SF47</accession>
<evidence type="ECO:0000256" key="1">
    <source>
        <dbReference type="SAM" id="Phobius"/>
    </source>
</evidence>
<feature type="chain" id="PRO_5042242346" evidence="2">
    <location>
        <begin position="22"/>
        <end position="316"/>
    </location>
</feature>
<dbReference type="EMBL" id="BSYO01000009">
    <property type="protein sequence ID" value="GMH10058.1"/>
    <property type="molecule type" value="Genomic_DNA"/>
</dbReference>
<dbReference type="GO" id="GO:0016020">
    <property type="term" value="C:membrane"/>
    <property type="evidence" value="ECO:0007669"/>
    <property type="project" value="TreeGrafter"/>
</dbReference>
<reference evidence="3" key="1">
    <citation type="submission" date="2023-05" db="EMBL/GenBank/DDBJ databases">
        <title>Nepenthes gracilis genome sequencing.</title>
        <authorList>
            <person name="Fukushima K."/>
        </authorList>
    </citation>
    <scope>NUCLEOTIDE SEQUENCE</scope>
    <source>
        <strain evidence="3">SING2019-196</strain>
    </source>
</reference>
<protein>
    <submittedName>
        <fullName evidence="3">Uncharacterized protein</fullName>
    </submittedName>
</protein>
<sequence>MVLLRSLVMLLLLIWPPGVKVQSVGSSTGSARALDSLLQAQAYKALVNPKTGVAYDGTVPSNLTGIKISVVRLRSGSLRMRGVKTYKEFDIPIGIVEQPYVERLALVYQNLGNWSEYYYPLSGYTYLSPVLGLMAYDAANLSATNLPELDIRASMNPISIRFSNVNSVPDGLVAKCLSFDLQGLITFSKVLSNSTCSTIQQGHFALVVEGSAPLQPASGGASPPAAVPPLAVERRGHDNSKVWITVGSVLGGSLLLVLLALLLLWLRKYRHKVAVQWMDKVAEGSETLQMASVGSARAPSAFRTRTLPSLETELVP</sequence>
<dbReference type="PANTHER" id="PTHR33512:SF14">
    <property type="entry name" value="EXPRESSED PROTEIN"/>
    <property type="match status" value="1"/>
</dbReference>
<keyword evidence="4" id="KW-1185">Reference proteome</keyword>
<gene>
    <name evidence="3" type="ORF">Nepgr_011899</name>
</gene>
<organism evidence="3 4">
    <name type="scientific">Nepenthes gracilis</name>
    <name type="common">Slender pitcher plant</name>
    <dbReference type="NCBI Taxonomy" id="150966"/>
    <lineage>
        <taxon>Eukaryota</taxon>
        <taxon>Viridiplantae</taxon>
        <taxon>Streptophyta</taxon>
        <taxon>Embryophyta</taxon>
        <taxon>Tracheophyta</taxon>
        <taxon>Spermatophyta</taxon>
        <taxon>Magnoliopsida</taxon>
        <taxon>eudicotyledons</taxon>
        <taxon>Gunneridae</taxon>
        <taxon>Pentapetalae</taxon>
        <taxon>Caryophyllales</taxon>
        <taxon>Nepenthaceae</taxon>
        <taxon>Nepenthes</taxon>
    </lineage>
</organism>
<evidence type="ECO:0000313" key="4">
    <source>
        <dbReference type="Proteomes" id="UP001279734"/>
    </source>
</evidence>
<keyword evidence="1" id="KW-0472">Membrane</keyword>
<feature type="signal peptide" evidence="2">
    <location>
        <begin position="1"/>
        <end position="21"/>
    </location>
</feature>
<evidence type="ECO:0000313" key="3">
    <source>
        <dbReference type="EMBL" id="GMH10058.1"/>
    </source>
</evidence>
<dbReference type="PANTHER" id="PTHR33512">
    <property type="entry name" value="PROTEIN, PUTATIVE (DUF1191)-RELATED"/>
    <property type="match status" value="1"/>
</dbReference>